<gene>
    <name evidence="15" type="primary">hisC2</name>
    <name evidence="11" type="synonym">hisC</name>
    <name evidence="15" type="ORF">NCTC10529_01264</name>
</gene>
<dbReference type="GO" id="GO:0004400">
    <property type="term" value="F:histidinol-phosphate transaminase activity"/>
    <property type="evidence" value="ECO:0007669"/>
    <property type="project" value="UniProtKB-UniRule"/>
</dbReference>
<evidence type="ECO:0000256" key="11">
    <source>
        <dbReference type="HAMAP-Rule" id="MF_01023"/>
    </source>
</evidence>
<evidence type="ECO:0000256" key="8">
    <source>
        <dbReference type="ARBA" id="ARBA00022898"/>
    </source>
</evidence>
<dbReference type="HAMAP" id="MF_01023">
    <property type="entry name" value="HisC_aminotrans_2"/>
    <property type="match status" value="1"/>
</dbReference>
<dbReference type="Gene3D" id="3.90.1150.10">
    <property type="entry name" value="Aspartate Aminotransferase, domain 1"/>
    <property type="match status" value="1"/>
</dbReference>
<keyword evidence="13" id="KW-0472">Membrane</keyword>
<dbReference type="GO" id="GO:0030170">
    <property type="term" value="F:pyridoxal phosphate binding"/>
    <property type="evidence" value="ECO:0007669"/>
    <property type="project" value="InterPro"/>
</dbReference>
<keyword evidence="13" id="KW-1133">Transmembrane helix</keyword>
<comment type="cofactor">
    <cofactor evidence="1 11">
        <name>pyridoxal 5'-phosphate</name>
        <dbReference type="ChEBI" id="CHEBI:597326"/>
    </cofactor>
</comment>
<dbReference type="EMBL" id="LS483426">
    <property type="protein sequence ID" value="SQH25069.1"/>
    <property type="molecule type" value="Genomic_DNA"/>
</dbReference>
<sequence>MPTRVIRPDILAQNAYHVADVPADFIKLDAMEVPYSFPEEMQTELTQQLAAAPINRYPNPASSGLQAALRETFAIPEHAEIALGNGSDELIQFLTILVTQPNAVMLAVEPSFVMYRRNAELFGMQYESVPLNADFSLNLPAVLQAIQEKQPAITFIAYPNNPTGKPFLREEIEQIVQAASGIVVIDEAYGAFANDTFMPQAGVPANLIVLRTLSKIGFAGLRLGYAAGSPLIINELAKILPPYNMNQLSLTAGKFALQHIDTVNQNIATLTAERERVSSELAALEDVTVFDSQANFVTVRLPNANTAFEKLKQNKILVKNLHGSHSVVENCLRLTIGTPEQNDEVLRVLRDVIAEHLAQKYKSSGKSFDLSTMMFYIMLIYNGVLSLLSLVLGLSFGHI</sequence>
<proteinExistence type="inferred from homology"/>
<keyword evidence="5 11" id="KW-0032">Aminotransferase</keyword>
<accession>A0AAX2J506</accession>
<feature type="coiled-coil region" evidence="12">
    <location>
        <begin position="260"/>
        <end position="287"/>
    </location>
</feature>
<evidence type="ECO:0000256" key="9">
    <source>
        <dbReference type="ARBA" id="ARBA00023102"/>
    </source>
</evidence>
<dbReference type="SUPFAM" id="SSF53383">
    <property type="entry name" value="PLP-dependent transferases"/>
    <property type="match status" value="1"/>
</dbReference>
<evidence type="ECO:0000313" key="16">
    <source>
        <dbReference type="Proteomes" id="UP000248598"/>
    </source>
</evidence>
<dbReference type="PANTHER" id="PTHR42885:SF2">
    <property type="entry name" value="HISTIDINOL-PHOSPHATE AMINOTRANSFERASE"/>
    <property type="match status" value="1"/>
</dbReference>
<dbReference type="AlphaFoldDB" id="A0AAX2J506"/>
<dbReference type="GeneID" id="93262551"/>
<keyword evidence="9 11" id="KW-0368">Histidine biosynthesis</keyword>
<evidence type="ECO:0000256" key="3">
    <source>
        <dbReference type="ARBA" id="ARBA00007970"/>
    </source>
</evidence>
<evidence type="ECO:0000256" key="12">
    <source>
        <dbReference type="SAM" id="Coils"/>
    </source>
</evidence>
<keyword evidence="12" id="KW-0175">Coiled coil</keyword>
<dbReference type="Pfam" id="PF00155">
    <property type="entry name" value="Aminotran_1_2"/>
    <property type="match status" value="1"/>
</dbReference>
<dbReference type="Gene3D" id="3.40.640.10">
    <property type="entry name" value="Type I PLP-dependent aspartate aminotransferase-like (Major domain)"/>
    <property type="match status" value="1"/>
</dbReference>
<reference evidence="15 16" key="1">
    <citation type="submission" date="2018-06" db="EMBL/GenBank/DDBJ databases">
        <authorList>
            <consortium name="Pathogen Informatics"/>
            <person name="Doyle S."/>
        </authorList>
    </citation>
    <scope>NUCLEOTIDE SEQUENCE [LARGE SCALE GENOMIC DNA]</scope>
    <source>
        <strain evidence="15 16">NCTC10529</strain>
    </source>
</reference>
<evidence type="ECO:0000256" key="10">
    <source>
        <dbReference type="ARBA" id="ARBA00047481"/>
    </source>
</evidence>
<comment type="pathway">
    <text evidence="2 11">Amino-acid biosynthesis; L-histidine biosynthesis; L-histidine from 5-phospho-alpha-D-ribose 1-diphosphate: step 7/9.</text>
</comment>
<feature type="domain" description="Aminotransferase class I/classII large" evidence="14">
    <location>
        <begin position="24"/>
        <end position="348"/>
    </location>
</feature>
<comment type="subunit">
    <text evidence="4 11">Homodimer.</text>
</comment>
<dbReference type="NCBIfam" id="TIGR01141">
    <property type="entry name" value="hisC"/>
    <property type="match status" value="1"/>
</dbReference>
<protein>
    <recommendedName>
        <fullName evidence="11">Histidinol-phosphate aminotransferase</fullName>
        <ecNumber evidence="11">2.6.1.9</ecNumber>
    </recommendedName>
    <alternativeName>
        <fullName evidence="11">Imidazole acetol-phosphate transaminase</fullName>
    </alternativeName>
</protein>
<dbReference type="GO" id="GO:0000105">
    <property type="term" value="P:L-histidine biosynthetic process"/>
    <property type="evidence" value="ECO:0007669"/>
    <property type="project" value="UniProtKB-UniRule"/>
</dbReference>
<comment type="catalytic activity">
    <reaction evidence="10 11">
        <text>L-histidinol phosphate + 2-oxoglutarate = 3-(imidazol-4-yl)-2-oxopropyl phosphate + L-glutamate</text>
        <dbReference type="Rhea" id="RHEA:23744"/>
        <dbReference type="ChEBI" id="CHEBI:16810"/>
        <dbReference type="ChEBI" id="CHEBI:29985"/>
        <dbReference type="ChEBI" id="CHEBI:57766"/>
        <dbReference type="ChEBI" id="CHEBI:57980"/>
        <dbReference type="EC" id="2.6.1.9"/>
    </reaction>
</comment>
<evidence type="ECO:0000313" key="15">
    <source>
        <dbReference type="EMBL" id="SQH25069.1"/>
    </source>
</evidence>
<evidence type="ECO:0000256" key="6">
    <source>
        <dbReference type="ARBA" id="ARBA00022605"/>
    </source>
</evidence>
<dbReference type="PANTHER" id="PTHR42885">
    <property type="entry name" value="HISTIDINOL-PHOSPHATE AMINOTRANSFERASE-RELATED"/>
    <property type="match status" value="1"/>
</dbReference>
<organism evidence="15 16">
    <name type="scientific">Kingella kingae</name>
    <dbReference type="NCBI Taxonomy" id="504"/>
    <lineage>
        <taxon>Bacteria</taxon>
        <taxon>Pseudomonadati</taxon>
        <taxon>Pseudomonadota</taxon>
        <taxon>Betaproteobacteria</taxon>
        <taxon>Neisseriales</taxon>
        <taxon>Neisseriaceae</taxon>
        <taxon>Kingella</taxon>
    </lineage>
</organism>
<feature type="modified residue" description="N6-(pyridoxal phosphate)lysine" evidence="11">
    <location>
        <position position="215"/>
    </location>
</feature>
<evidence type="ECO:0000256" key="4">
    <source>
        <dbReference type="ARBA" id="ARBA00011738"/>
    </source>
</evidence>
<dbReference type="RefSeq" id="WP_003785988.1">
    <property type="nucleotide sequence ID" value="NZ_CP050136.1"/>
</dbReference>
<dbReference type="InterPro" id="IPR015422">
    <property type="entry name" value="PyrdxlP-dep_Trfase_small"/>
</dbReference>
<evidence type="ECO:0000256" key="13">
    <source>
        <dbReference type="SAM" id="Phobius"/>
    </source>
</evidence>
<evidence type="ECO:0000256" key="5">
    <source>
        <dbReference type="ARBA" id="ARBA00022576"/>
    </source>
</evidence>
<feature type="transmembrane region" description="Helical" evidence="13">
    <location>
        <begin position="373"/>
        <end position="396"/>
    </location>
</feature>
<dbReference type="InterPro" id="IPR004839">
    <property type="entry name" value="Aminotransferase_I/II_large"/>
</dbReference>
<dbReference type="InterPro" id="IPR015421">
    <property type="entry name" value="PyrdxlP-dep_Trfase_major"/>
</dbReference>
<dbReference type="Proteomes" id="UP000248598">
    <property type="component" value="Chromosome 1"/>
</dbReference>
<keyword evidence="8 11" id="KW-0663">Pyridoxal phosphate</keyword>
<dbReference type="EC" id="2.6.1.9" evidence="11"/>
<evidence type="ECO:0000256" key="2">
    <source>
        <dbReference type="ARBA" id="ARBA00005011"/>
    </source>
</evidence>
<dbReference type="InterPro" id="IPR005861">
    <property type="entry name" value="HisP_aminotrans"/>
</dbReference>
<dbReference type="InterPro" id="IPR015424">
    <property type="entry name" value="PyrdxlP-dep_Trfase"/>
</dbReference>
<keyword evidence="6 11" id="KW-0028">Amino-acid biosynthesis</keyword>
<dbReference type="CDD" id="cd00609">
    <property type="entry name" value="AAT_like"/>
    <property type="match status" value="1"/>
</dbReference>
<evidence type="ECO:0000256" key="1">
    <source>
        <dbReference type="ARBA" id="ARBA00001933"/>
    </source>
</evidence>
<keyword evidence="13" id="KW-0812">Transmembrane</keyword>
<name>A0AAX2J506_KINKI</name>
<evidence type="ECO:0000259" key="14">
    <source>
        <dbReference type="Pfam" id="PF00155"/>
    </source>
</evidence>
<keyword evidence="7 11" id="KW-0808">Transferase</keyword>
<evidence type="ECO:0000256" key="7">
    <source>
        <dbReference type="ARBA" id="ARBA00022679"/>
    </source>
</evidence>
<comment type="similarity">
    <text evidence="3 11">Belongs to the class-II pyridoxal-phosphate-dependent aminotransferase family. Histidinol-phosphate aminotransferase subfamily.</text>
</comment>